<evidence type="ECO:0000313" key="1">
    <source>
        <dbReference type="EMBL" id="WOF15370.1"/>
    </source>
</evidence>
<proteinExistence type="predicted"/>
<dbReference type="RefSeq" id="WP_317136940.1">
    <property type="nucleotide sequence ID" value="NZ_CP043875.1"/>
</dbReference>
<dbReference type="GeneID" id="85228717"/>
<gene>
    <name evidence="1" type="ORF">F1737_01065</name>
</gene>
<evidence type="ECO:0000313" key="2">
    <source>
        <dbReference type="Proteomes" id="UP001301797"/>
    </source>
</evidence>
<sequence length="107" mass="12159">MVDRENSYKKIHSKKYIKNSFTAPDRDFYKTEKKTPRVRACYILLLKNENQAEGWNEYETEVTDENGFASVTGKVPLTFGMFHASASAEISGISAKSDDKVIEVSKK</sequence>
<keyword evidence="2" id="KW-1185">Reference proteome</keyword>
<protein>
    <submittedName>
        <fullName evidence="1">Uncharacterized protein</fullName>
    </submittedName>
</protein>
<dbReference type="AlphaFoldDB" id="A0AA97F9L6"/>
<organism evidence="1 2">
    <name type="scientific">Methanochimaera problematica</name>
    <dbReference type="NCBI Taxonomy" id="2609417"/>
    <lineage>
        <taxon>Archaea</taxon>
        <taxon>Methanobacteriati</taxon>
        <taxon>Methanobacteriota</taxon>
        <taxon>Stenosarchaea group</taxon>
        <taxon>Methanomicrobia</taxon>
        <taxon>Methanomicrobiales</taxon>
        <taxon>Methanomicrobiaceae</taxon>
        <taxon>Methanochimaera</taxon>
    </lineage>
</organism>
<accession>A0AA97F9L6</accession>
<reference evidence="1 2" key="1">
    <citation type="submission" date="2019-09" db="EMBL/GenBank/DDBJ databases">
        <title>The complete genome of Methanoplanus sp. FWC-SCC4.</title>
        <authorList>
            <person name="Chen S.-C."/>
            <person name="Zhou Y.-Z."/>
            <person name="Lai M.-C."/>
        </authorList>
    </citation>
    <scope>NUCLEOTIDE SEQUENCE [LARGE SCALE GENOMIC DNA]</scope>
    <source>
        <strain evidence="1 2">FWC-SCC4</strain>
    </source>
</reference>
<name>A0AA97F9L6_9EURY</name>
<dbReference type="KEGG" id="mefw:F1737_01065"/>
<dbReference type="Proteomes" id="UP001301797">
    <property type="component" value="Chromosome"/>
</dbReference>
<dbReference type="EMBL" id="CP043875">
    <property type="protein sequence ID" value="WOF15370.1"/>
    <property type="molecule type" value="Genomic_DNA"/>
</dbReference>